<accession>A0A4Q7AZZ5</accession>
<dbReference type="PROSITE" id="PS50113">
    <property type="entry name" value="PAC"/>
    <property type="match status" value="2"/>
</dbReference>
<feature type="domain" description="GGDEF" evidence="4">
    <location>
        <begin position="456"/>
        <end position="589"/>
    </location>
</feature>
<dbReference type="Pfam" id="PF00990">
    <property type="entry name" value="GGDEF"/>
    <property type="match status" value="1"/>
</dbReference>
<dbReference type="Pfam" id="PF00563">
    <property type="entry name" value="EAL"/>
    <property type="match status" value="1"/>
</dbReference>
<dbReference type="InterPro" id="IPR029787">
    <property type="entry name" value="Nucleotide_cyclase"/>
</dbReference>
<dbReference type="SMART" id="SM00267">
    <property type="entry name" value="GGDEF"/>
    <property type="match status" value="1"/>
</dbReference>
<sequence length="856" mass="98465">MKSDLRKLNIEYVLNSIDKSTDLQLILNSICSWLESNITDALVTIMLYSEAEQTLTLVNGEHHFSSKYCRSISPLKVKDKNGSCGTAAFSRKTIISRNLILDPNWKNYLEFVREENIISCWSVPIISAKGILYGTFGTYYREEKTPRSEHFEFINQAVSLIALAIERENEYKQRLAINEKYSSFYTHHPDLIIEIDLNGYILNSNITCNKILGFSEKQILGKHFWTFIPTKYHKLINLAFKDALKGIAKHYKIPAYHSSGKLIWLDLTNLPIIQNQKVTGVFAIARDISTRLKNEESLRLLKRGVDASPNGIFITDISDNLEIVFVNPSFTSITGYSPEEILGKSYNFLSGPETDLIQVEKIKTGIRELKETTVKLKKYRRNGTWFWCRLMFGPVFDQNNICTHFLGNIEDITEDEKNRSYIKYQHTRDSITGLPNQRTFDKFLEKEFEQQNKSPASLALFYIDLDDFRSMNESLGYLIGDKIIRDIGSRLQDLLKKDGLLSRYIEDKFILLVKNSKNHNQLVTLAESILDLISQNFQIENKALHLTASIGIAVRNSNTRYASELLYESMNALKEAKKQGRNTWYLYKRDPNKFFPEKDYAFLRLELMTALKEKQFRLFYQPLVDPRTGKVHSVEALIRWHHPQKGFIFPDTFIPLAERTGQIVAIGQWVLEQACFDIAHINEKNNTTISVSVNISPLQFGRSNFLSCLESVLIKSKLPANLLKIEITEGVIINGADRAIEILKSVRELGVKVSIDDFGTGYSSLSYLRRLPINQIKLDREFIDNLTNNSQDSSIVQSIIYLAHQLNLEVVAEGVETLEQAKILHYQNCDLLQGYFYTKPVELNNVIFKYYSLEEC</sequence>
<dbReference type="Gene3D" id="3.20.20.450">
    <property type="entry name" value="EAL domain"/>
    <property type="match status" value="1"/>
</dbReference>
<dbReference type="PROSITE" id="PS50112">
    <property type="entry name" value="PAS"/>
    <property type="match status" value="2"/>
</dbReference>
<dbReference type="SMART" id="SM00052">
    <property type="entry name" value="EAL"/>
    <property type="match status" value="1"/>
</dbReference>
<feature type="domain" description="PAS" evidence="1">
    <location>
        <begin position="297"/>
        <end position="349"/>
    </location>
</feature>
<reference evidence="5 6" key="1">
    <citation type="submission" date="2019-02" db="EMBL/GenBank/DDBJ databases">
        <title>The Batch Genome Submission of Acinetobacter spp. strains.</title>
        <authorList>
            <person name="Qin J."/>
            <person name="Hu Y."/>
            <person name="Ye H."/>
            <person name="Wei L."/>
            <person name="Feng Y."/>
            <person name="Zong Z."/>
        </authorList>
    </citation>
    <scope>NUCLEOTIDE SEQUENCE [LARGE SCALE GENOMIC DNA]</scope>
    <source>
        <strain evidence="5 6">WCHABo060081</strain>
    </source>
</reference>
<dbReference type="SMART" id="SM00091">
    <property type="entry name" value="PAS"/>
    <property type="match status" value="2"/>
</dbReference>
<dbReference type="PROSITE" id="PS50883">
    <property type="entry name" value="EAL"/>
    <property type="match status" value="1"/>
</dbReference>
<feature type="domain" description="PAC" evidence="2">
    <location>
        <begin position="249"/>
        <end position="300"/>
    </location>
</feature>
<name>A0A4Q7AZZ5_9GAMM</name>
<dbReference type="Gene3D" id="3.30.70.270">
    <property type="match status" value="1"/>
</dbReference>
<dbReference type="NCBIfam" id="TIGR00229">
    <property type="entry name" value="sensory_box"/>
    <property type="match status" value="2"/>
</dbReference>
<dbReference type="PROSITE" id="PS50887">
    <property type="entry name" value="GGDEF"/>
    <property type="match status" value="1"/>
</dbReference>
<dbReference type="InterPro" id="IPR035965">
    <property type="entry name" value="PAS-like_dom_sf"/>
</dbReference>
<feature type="domain" description="PAS" evidence="1">
    <location>
        <begin position="177"/>
        <end position="247"/>
    </location>
</feature>
<evidence type="ECO:0000313" key="5">
    <source>
        <dbReference type="EMBL" id="RZG67710.1"/>
    </source>
</evidence>
<dbReference type="Gene3D" id="3.30.450.20">
    <property type="entry name" value="PAS domain"/>
    <property type="match status" value="2"/>
</dbReference>
<dbReference type="InterPro" id="IPR003018">
    <property type="entry name" value="GAF"/>
</dbReference>
<dbReference type="InterPro" id="IPR001610">
    <property type="entry name" value="PAC"/>
</dbReference>
<proteinExistence type="predicted"/>
<evidence type="ECO:0000313" key="6">
    <source>
        <dbReference type="Proteomes" id="UP000293483"/>
    </source>
</evidence>
<feature type="domain" description="EAL" evidence="3">
    <location>
        <begin position="600"/>
        <end position="854"/>
    </location>
</feature>
<gene>
    <name evidence="5" type="ORF">EXE25_07045</name>
</gene>
<evidence type="ECO:0000259" key="1">
    <source>
        <dbReference type="PROSITE" id="PS50112"/>
    </source>
</evidence>
<dbReference type="InterPro" id="IPR000700">
    <property type="entry name" value="PAS-assoc_C"/>
</dbReference>
<dbReference type="Pfam" id="PF13185">
    <property type="entry name" value="GAF_2"/>
    <property type="match status" value="1"/>
</dbReference>
<organism evidence="5 6">
    <name type="scientific">Acinetobacter bouvetii</name>
    <dbReference type="NCBI Taxonomy" id="202951"/>
    <lineage>
        <taxon>Bacteria</taxon>
        <taxon>Pseudomonadati</taxon>
        <taxon>Pseudomonadota</taxon>
        <taxon>Gammaproteobacteria</taxon>
        <taxon>Moraxellales</taxon>
        <taxon>Moraxellaceae</taxon>
        <taxon>Acinetobacter</taxon>
    </lineage>
</organism>
<dbReference type="CDD" id="cd01949">
    <property type="entry name" value="GGDEF"/>
    <property type="match status" value="1"/>
</dbReference>
<dbReference type="SUPFAM" id="SSF55785">
    <property type="entry name" value="PYP-like sensor domain (PAS domain)"/>
    <property type="match status" value="2"/>
</dbReference>
<dbReference type="InterPro" id="IPR052155">
    <property type="entry name" value="Biofilm_reg_signaling"/>
</dbReference>
<dbReference type="InterPro" id="IPR000160">
    <property type="entry name" value="GGDEF_dom"/>
</dbReference>
<dbReference type="PANTHER" id="PTHR44757:SF2">
    <property type="entry name" value="BIOFILM ARCHITECTURE MAINTENANCE PROTEIN MBAA"/>
    <property type="match status" value="1"/>
</dbReference>
<dbReference type="InterPro" id="IPR000014">
    <property type="entry name" value="PAS"/>
</dbReference>
<dbReference type="NCBIfam" id="TIGR00254">
    <property type="entry name" value="GGDEF"/>
    <property type="match status" value="1"/>
</dbReference>
<evidence type="ECO:0000259" key="3">
    <source>
        <dbReference type="PROSITE" id="PS50883"/>
    </source>
</evidence>
<dbReference type="InterPro" id="IPR029016">
    <property type="entry name" value="GAF-like_dom_sf"/>
</dbReference>
<dbReference type="EMBL" id="SGSU01000006">
    <property type="protein sequence ID" value="RZG67710.1"/>
    <property type="molecule type" value="Genomic_DNA"/>
</dbReference>
<dbReference type="SUPFAM" id="SSF141868">
    <property type="entry name" value="EAL domain-like"/>
    <property type="match status" value="1"/>
</dbReference>
<dbReference type="Gene3D" id="3.30.450.40">
    <property type="match status" value="1"/>
</dbReference>
<evidence type="ECO:0000259" key="4">
    <source>
        <dbReference type="PROSITE" id="PS50887"/>
    </source>
</evidence>
<dbReference type="AlphaFoldDB" id="A0A4Q7AZZ5"/>
<dbReference type="CDD" id="cd00130">
    <property type="entry name" value="PAS"/>
    <property type="match status" value="2"/>
</dbReference>
<dbReference type="RefSeq" id="WP_130144993.1">
    <property type="nucleotide sequence ID" value="NZ_SGSU01000006.1"/>
</dbReference>
<dbReference type="SUPFAM" id="SSF55073">
    <property type="entry name" value="Nucleotide cyclase"/>
    <property type="match status" value="1"/>
</dbReference>
<dbReference type="SUPFAM" id="SSF55781">
    <property type="entry name" value="GAF domain-like"/>
    <property type="match status" value="1"/>
</dbReference>
<dbReference type="InterPro" id="IPR035919">
    <property type="entry name" value="EAL_sf"/>
</dbReference>
<dbReference type="InterPro" id="IPR001633">
    <property type="entry name" value="EAL_dom"/>
</dbReference>
<comment type="caution">
    <text evidence="5">The sequence shown here is derived from an EMBL/GenBank/DDBJ whole genome shotgun (WGS) entry which is preliminary data.</text>
</comment>
<feature type="domain" description="PAC" evidence="2">
    <location>
        <begin position="370"/>
        <end position="424"/>
    </location>
</feature>
<dbReference type="SMART" id="SM00086">
    <property type="entry name" value="PAC"/>
    <property type="match status" value="2"/>
</dbReference>
<protein>
    <submittedName>
        <fullName evidence="5">EAL domain-containing protein</fullName>
    </submittedName>
</protein>
<dbReference type="Proteomes" id="UP000293483">
    <property type="component" value="Unassembled WGS sequence"/>
</dbReference>
<evidence type="ECO:0000259" key="2">
    <source>
        <dbReference type="PROSITE" id="PS50113"/>
    </source>
</evidence>
<dbReference type="PANTHER" id="PTHR44757">
    <property type="entry name" value="DIGUANYLATE CYCLASE DGCP"/>
    <property type="match status" value="1"/>
</dbReference>
<dbReference type="InterPro" id="IPR043128">
    <property type="entry name" value="Rev_trsase/Diguanyl_cyclase"/>
</dbReference>
<dbReference type="Pfam" id="PF13426">
    <property type="entry name" value="PAS_9"/>
    <property type="match status" value="2"/>
</dbReference>
<dbReference type="CDD" id="cd01948">
    <property type="entry name" value="EAL"/>
    <property type="match status" value="1"/>
</dbReference>